<sequence length="1044" mass="119709">MEALAAVGLASNVLQFIECGYKVVGMARELHESGHEATQSNAEAAFVAQEMRELSLRLVNDLPTADLTDEEEALCRLAQQCSLLSSKLLLLLDSLKIKKSRRKIDIIRTVLRNMRKRNERDQLQASLDNCRRQLNIQIGYMSRSDLVRKLEIALRSTTRSQQDILYLRDHVQKLQQKSTVDSASMRSFFRHLQEVVETPLRQNAILHSIRYPRMHDRFDNVEPAHRKTFQWLLEGPAHTETENDTGSLSSHRHAAEHDEAKYQKHREFVDWLQKEADPPVADNAGRDSTLSIPHKGSIFHIAGKPGAGKSTLMKFLCENETTIKYLKTWAGEKRLRNCLLHQILTAAPELIPIAFPSAWESDFRDLISYTPTNTAFDLLLKDSQVLEKCKMIFFIDGLDEFQGRPVELIRKIIGWTAGNSADLKICLSSREWNEFEVGFKECPRFRIQEWTRDDIQIFVMDSFDDIGDLSTSISKDELNTVAKVMVDKAEGVFLWVRVVLAAIEQGVLNGDDFQDLQKKISAFPAELRDLYRHLFDSIPEYDRHKAFEALSFAQHTTAQRRSLLQYKFLGDLSKDLDFAMNMSMQPLSEEELRRFSTNTSRQINGRCKGFLEIYSPKREYYKGDEHVRLMHSTAAEFLREDDVRDTVKSYLGNVNNFDRFCQSFLALAKSIDTDNFYCAGPQGLWDNSIIGTYDYRRRSDPTPNNRLSATRGFRAFIENVERVAALRYGERASVIFRRIPKVTFGRTHKVDVLPSQIYFDKDGLCDLRTVTADPEAAKQIARAVLSGISENPEGLRSFQMLEMLFEAGMSPKMPIEMICTDDIVIPNQLWNWVFTRLVFAESSWERREWRGQAYGLGDGGQYKLIELFLRYGAGEDLSLKFGPCYEVIGANRLVVLVRVYESNGTPIKMFGLKGMCVDYQLDIVRHARTKGGVLDFRDILAYCFPRHFHPLYELLDGKSPTLPTSDDVDDMLVIFPTENRFFEGGSTSDKTTDYIFDGERAPNGCKQCLAHSEKCFTDFEAKFEDEKPGRPYKLKHPSAYNDDD</sequence>
<proteinExistence type="predicted"/>
<keyword evidence="2" id="KW-1185">Reference proteome</keyword>
<reference evidence="1 2" key="1">
    <citation type="journal article" date="2022" name="New Phytol.">
        <title>Ecological generalism drives hyperdiversity of secondary metabolite gene clusters in xylarialean endophytes.</title>
        <authorList>
            <person name="Franco M.E.E."/>
            <person name="Wisecaver J.H."/>
            <person name="Arnold A.E."/>
            <person name="Ju Y.M."/>
            <person name="Slot J.C."/>
            <person name="Ahrendt S."/>
            <person name="Moore L.P."/>
            <person name="Eastman K.E."/>
            <person name="Scott K."/>
            <person name="Konkel Z."/>
            <person name="Mondo S.J."/>
            <person name="Kuo A."/>
            <person name="Hayes R.D."/>
            <person name="Haridas S."/>
            <person name="Andreopoulos B."/>
            <person name="Riley R."/>
            <person name="LaButti K."/>
            <person name="Pangilinan J."/>
            <person name="Lipzen A."/>
            <person name="Amirebrahimi M."/>
            <person name="Yan J."/>
            <person name="Adam C."/>
            <person name="Keymanesh K."/>
            <person name="Ng V."/>
            <person name="Louie K."/>
            <person name="Northen T."/>
            <person name="Drula E."/>
            <person name="Henrissat B."/>
            <person name="Hsieh H.M."/>
            <person name="Youens-Clark K."/>
            <person name="Lutzoni F."/>
            <person name="Miadlikowska J."/>
            <person name="Eastwood D.C."/>
            <person name="Hamelin R.C."/>
            <person name="Grigoriev I.V."/>
            <person name="U'Ren J.M."/>
        </authorList>
    </citation>
    <scope>NUCLEOTIDE SEQUENCE [LARGE SCALE GENOMIC DNA]</scope>
    <source>
        <strain evidence="1 2">CBS 119005</strain>
    </source>
</reference>
<dbReference type="EMBL" id="MU393559">
    <property type="protein sequence ID" value="KAI4861194.1"/>
    <property type="molecule type" value="Genomic_DNA"/>
</dbReference>
<evidence type="ECO:0000313" key="2">
    <source>
        <dbReference type="Proteomes" id="UP001497700"/>
    </source>
</evidence>
<gene>
    <name evidence="1" type="ORF">F4820DRAFT_464903</name>
</gene>
<protein>
    <submittedName>
        <fullName evidence="1">Uncharacterized protein</fullName>
    </submittedName>
</protein>
<accession>A0ACB9YQD7</accession>
<comment type="caution">
    <text evidence="1">The sequence shown here is derived from an EMBL/GenBank/DDBJ whole genome shotgun (WGS) entry which is preliminary data.</text>
</comment>
<organism evidence="1 2">
    <name type="scientific">Hypoxylon rubiginosum</name>
    <dbReference type="NCBI Taxonomy" id="110542"/>
    <lineage>
        <taxon>Eukaryota</taxon>
        <taxon>Fungi</taxon>
        <taxon>Dikarya</taxon>
        <taxon>Ascomycota</taxon>
        <taxon>Pezizomycotina</taxon>
        <taxon>Sordariomycetes</taxon>
        <taxon>Xylariomycetidae</taxon>
        <taxon>Xylariales</taxon>
        <taxon>Hypoxylaceae</taxon>
        <taxon>Hypoxylon</taxon>
    </lineage>
</organism>
<evidence type="ECO:0000313" key="1">
    <source>
        <dbReference type="EMBL" id="KAI4861194.1"/>
    </source>
</evidence>
<dbReference type="Proteomes" id="UP001497700">
    <property type="component" value="Unassembled WGS sequence"/>
</dbReference>
<name>A0ACB9YQD7_9PEZI</name>